<comment type="caution">
    <text evidence="1">The sequence shown here is derived from an EMBL/GenBank/DDBJ whole genome shotgun (WGS) entry which is preliminary data.</text>
</comment>
<proteinExistence type="predicted"/>
<dbReference type="Proteomes" id="UP001273505">
    <property type="component" value="Unassembled WGS sequence"/>
</dbReference>
<reference evidence="1 2" key="1">
    <citation type="submission" date="2023-11" db="EMBL/GenBank/DDBJ databases">
        <title>Gilvimarinus fulvus sp. nov., isolated from the surface of Kelp.</title>
        <authorList>
            <person name="Sun Y.Y."/>
            <person name="Gong Y."/>
            <person name="Du Z.J."/>
        </authorList>
    </citation>
    <scope>NUCLEOTIDE SEQUENCE [LARGE SCALE GENOMIC DNA]</scope>
    <source>
        <strain evidence="1 2">SDUM040013</strain>
    </source>
</reference>
<evidence type="ECO:0000313" key="1">
    <source>
        <dbReference type="EMBL" id="MDX6851540.1"/>
    </source>
</evidence>
<dbReference type="EMBL" id="JAXAFO010000074">
    <property type="protein sequence ID" value="MDX6851540.1"/>
    <property type="molecule type" value="Genomic_DNA"/>
</dbReference>
<organism evidence="1 2">
    <name type="scientific">Gilvimarinus gilvus</name>
    <dbReference type="NCBI Taxonomy" id="3058038"/>
    <lineage>
        <taxon>Bacteria</taxon>
        <taxon>Pseudomonadati</taxon>
        <taxon>Pseudomonadota</taxon>
        <taxon>Gammaproteobacteria</taxon>
        <taxon>Cellvibrionales</taxon>
        <taxon>Cellvibrionaceae</taxon>
        <taxon>Gilvimarinus</taxon>
    </lineage>
</organism>
<feature type="non-terminal residue" evidence="1">
    <location>
        <position position="1"/>
    </location>
</feature>
<keyword evidence="2" id="KW-1185">Reference proteome</keyword>
<protein>
    <submittedName>
        <fullName evidence="1">Uncharacterized protein</fullName>
    </submittedName>
</protein>
<sequence length="130" mass="14654">TFKLDAWHSELPKALPANRLTATHAKNNLRPYRARTRAPEIPYICEKAAYGLPLDRMSQQPLAREANGERFFQSVGVSYLFCEKAVYGLPLDRMNQQPLSREANGERFFQSVGVLVFPGCGLDNNASYCD</sequence>
<gene>
    <name evidence="1" type="ORF">SCD92_19415</name>
</gene>
<name>A0ABU4S3E8_9GAMM</name>
<dbReference type="RefSeq" id="WP_319835146.1">
    <property type="nucleotide sequence ID" value="NZ_JAXAFO010000074.1"/>
</dbReference>
<evidence type="ECO:0000313" key="2">
    <source>
        <dbReference type="Proteomes" id="UP001273505"/>
    </source>
</evidence>
<accession>A0ABU4S3E8</accession>